<organism evidence="1 2">
    <name type="scientific">Mucilaginibacter mali</name>
    <dbReference type="NCBI Taxonomy" id="2740462"/>
    <lineage>
        <taxon>Bacteria</taxon>
        <taxon>Pseudomonadati</taxon>
        <taxon>Bacteroidota</taxon>
        <taxon>Sphingobacteriia</taxon>
        <taxon>Sphingobacteriales</taxon>
        <taxon>Sphingobacteriaceae</taxon>
        <taxon>Mucilaginibacter</taxon>
    </lineage>
</organism>
<keyword evidence="2" id="KW-1185">Reference proteome</keyword>
<name>A0A7D4Q2X2_9SPHI</name>
<accession>A0A7D4Q2X2</accession>
<evidence type="ECO:0000313" key="1">
    <source>
        <dbReference type="EMBL" id="QKJ31706.1"/>
    </source>
</evidence>
<evidence type="ECO:0000313" key="2">
    <source>
        <dbReference type="Proteomes" id="UP000505355"/>
    </source>
</evidence>
<dbReference type="AlphaFoldDB" id="A0A7D4Q2X2"/>
<protein>
    <submittedName>
        <fullName evidence="1">Uncharacterized protein</fullName>
    </submittedName>
</protein>
<dbReference type="Proteomes" id="UP000505355">
    <property type="component" value="Chromosome"/>
</dbReference>
<dbReference type="EMBL" id="CP054139">
    <property type="protein sequence ID" value="QKJ31706.1"/>
    <property type="molecule type" value="Genomic_DNA"/>
</dbReference>
<dbReference type="RefSeq" id="WP_173416365.1">
    <property type="nucleotide sequence ID" value="NZ_CP054139.1"/>
</dbReference>
<gene>
    <name evidence="1" type="ORF">HQ865_18685</name>
</gene>
<proteinExistence type="predicted"/>
<dbReference type="KEGG" id="mmab:HQ865_18685"/>
<sequence>MLTFKEFLEKKSHDENRTDWTLRKQKWVSSVDRLFNDVSDWLSPFLKESLLKIDRKNIHVYESYIGSYDVPQLDIVIGNDLISLVPKGTLILGAHGRVDIQGPKGDAIILEKDWNVWEIANKTDKTKFYSFNKLAFEALVQHLING</sequence>
<reference evidence="1 2" key="1">
    <citation type="submission" date="2020-05" db="EMBL/GenBank/DDBJ databases">
        <title>Mucilaginibacter mali sp. nov.</title>
        <authorList>
            <person name="Kim H.S."/>
            <person name="Lee K.C."/>
            <person name="Suh M.K."/>
            <person name="Kim J.-S."/>
            <person name="Han K.-I."/>
            <person name="Eom M.K."/>
            <person name="Shin Y.K."/>
            <person name="Lee J.-S."/>
        </authorList>
    </citation>
    <scope>NUCLEOTIDE SEQUENCE [LARGE SCALE GENOMIC DNA]</scope>
    <source>
        <strain evidence="1 2">G2-14</strain>
    </source>
</reference>